<dbReference type="InterPro" id="IPR001251">
    <property type="entry name" value="CRAL-TRIO_dom"/>
</dbReference>
<dbReference type="PROSITE" id="PS50191">
    <property type="entry name" value="CRAL_TRIO"/>
    <property type="match status" value="1"/>
</dbReference>
<dbReference type="GO" id="GO:0015031">
    <property type="term" value="P:protein transport"/>
    <property type="evidence" value="ECO:0007669"/>
    <property type="project" value="UniProtKB-KW"/>
</dbReference>
<evidence type="ECO:0000256" key="4">
    <source>
        <dbReference type="ARBA" id="ARBA00023034"/>
    </source>
</evidence>
<evidence type="ECO:0000313" key="10">
    <source>
        <dbReference type="EMBL" id="KAI5060410.1"/>
    </source>
</evidence>
<feature type="transmembrane region" description="Helical" evidence="8">
    <location>
        <begin position="456"/>
        <end position="475"/>
    </location>
</feature>
<organism evidence="10 12">
    <name type="scientific">Adiantum capillus-veneris</name>
    <name type="common">Maidenhair fern</name>
    <dbReference type="NCBI Taxonomy" id="13818"/>
    <lineage>
        <taxon>Eukaryota</taxon>
        <taxon>Viridiplantae</taxon>
        <taxon>Streptophyta</taxon>
        <taxon>Embryophyta</taxon>
        <taxon>Tracheophyta</taxon>
        <taxon>Polypodiopsida</taxon>
        <taxon>Polypodiidae</taxon>
        <taxon>Polypodiales</taxon>
        <taxon>Pteridineae</taxon>
        <taxon>Pteridaceae</taxon>
        <taxon>Vittarioideae</taxon>
        <taxon>Adiantum</taxon>
    </lineage>
</organism>
<dbReference type="EMBL" id="JABFUD020000024">
    <property type="protein sequence ID" value="KAI5060410.1"/>
    <property type="molecule type" value="Genomic_DNA"/>
</dbReference>
<evidence type="ECO:0000313" key="12">
    <source>
        <dbReference type="Proteomes" id="UP000886520"/>
    </source>
</evidence>
<evidence type="ECO:0000259" key="9">
    <source>
        <dbReference type="PROSITE" id="PS50191"/>
    </source>
</evidence>
<evidence type="ECO:0000256" key="5">
    <source>
        <dbReference type="ARBA" id="ARBA00038020"/>
    </source>
</evidence>
<evidence type="ECO:0000256" key="7">
    <source>
        <dbReference type="SAM" id="MobiDB-lite"/>
    </source>
</evidence>
<dbReference type="FunFam" id="3.40.525.10:FF:000011">
    <property type="entry name" value="SEC14 cytosolic factor"/>
    <property type="match status" value="1"/>
</dbReference>
<evidence type="ECO:0000313" key="11">
    <source>
        <dbReference type="EMBL" id="KAI5060772.1"/>
    </source>
</evidence>
<feature type="region of interest" description="Disordered" evidence="7">
    <location>
        <begin position="347"/>
        <end position="384"/>
    </location>
</feature>
<comment type="subcellular location">
    <subcellularLocation>
        <location evidence="1">Cell membrane</location>
        <topology evidence="1">Peripheral membrane protein</topology>
    </subcellularLocation>
    <subcellularLocation>
        <location evidence="2">Golgi apparatus membrane</location>
        <topology evidence="2">Peripheral membrane protein</topology>
    </subcellularLocation>
</comment>
<keyword evidence="8" id="KW-1133">Transmembrane helix</keyword>
<keyword evidence="8" id="KW-0812">Transmembrane</keyword>
<dbReference type="Pfam" id="PF03765">
    <property type="entry name" value="CRAL_TRIO_N"/>
    <property type="match status" value="1"/>
</dbReference>
<dbReference type="CDD" id="cd00170">
    <property type="entry name" value="SEC14"/>
    <property type="match status" value="1"/>
</dbReference>
<keyword evidence="12" id="KW-1185">Reference proteome</keyword>
<keyword evidence="3" id="KW-0653">Protein transport</keyword>
<proteinExistence type="inferred from homology"/>
<evidence type="ECO:0000256" key="1">
    <source>
        <dbReference type="ARBA" id="ARBA00004202"/>
    </source>
</evidence>
<comment type="similarity">
    <text evidence="5">Belongs to the SFH family.</text>
</comment>
<feature type="region of interest" description="Disordered" evidence="7">
    <location>
        <begin position="1"/>
        <end position="21"/>
    </location>
</feature>
<gene>
    <name evidence="10" type="ORF">GOP47_0024830</name>
    <name evidence="11" type="ORF">GOP47_0025192</name>
</gene>
<feature type="domain" description="CRAL-TRIO" evidence="9">
    <location>
        <begin position="133"/>
        <end position="307"/>
    </location>
</feature>
<dbReference type="OrthoDB" id="1434354at2759"/>
<name>A0A9D4U2V3_ADICA</name>
<reference evidence="10" key="1">
    <citation type="submission" date="2021-01" db="EMBL/GenBank/DDBJ databases">
        <title>Adiantum capillus-veneris genome.</title>
        <authorList>
            <person name="Fang Y."/>
            <person name="Liao Q."/>
        </authorList>
    </citation>
    <scope>NUCLEOTIDE SEQUENCE</scope>
    <source>
        <strain evidence="10">H3</strain>
        <tissue evidence="10">Leaf</tissue>
    </source>
</reference>
<dbReference type="AlphaFoldDB" id="A0A9D4U2V3"/>
<dbReference type="SMART" id="SM00516">
    <property type="entry name" value="SEC14"/>
    <property type="match status" value="1"/>
</dbReference>
<keyword evidence="3" id="KW-0813">Transport</keyword>
<dbReference type="SUPFAM" id="SSF52087">
    <property type="entry name" value="CRAL/TRIO domain"/>
    <property type="match status" value="1"/>
</dbReference>
<dbReference type="InterPro" id="IPR036865">
    <property type="entry name" value="CRAL-TRIO_dom_sf"/>
</dbReference>
<dbReference type="Pfam" id="PF00650">
    <property type="entry name" value="CRAL_TRIO"/>
    <property type="match status" value="1"/>
</dbReference>
<sequence>MAHEILERKSDGERDTDDERRGKTAMRALKAMAVNNSKKLRNTLKRRRRKHCGIFAIKDIRDEQEQIAVDAFRQVLVSEQLLPARHDDYHTLLRFLRARKFDIEKTKNMWVDMLHWRKEFGADTIEEDFDYTELVEVRKHYPQGHHGLDKEGRPIYIERLGKVEPNKLMQVTTVERYLKYHVLEFERSLNKKFPACSVAAKKHIDSTTTILDVAGLGLKNVSRSARDLVLRIHKIDADNYPETLHKMFIINAGPGFRLLWNSIKGFLDPKTTSKISVLGNKYQSRLLEVIDASQLPEFLGGDCTCAEEGGCLCSDKGPWNDPMIMQAVMDGDVKKIVTISSADGKVSSPVKLKQRESDLSTAESGSDMDDGSSPNGSMIYRHPKLTPVREEVKPSTTAITLPKKDCLGMPRVDTLPVVNKTVGLGGRSAARKLELRKGNNKAYDMVMLVGRALRTIVALVIALVVGIVTATWHIVRRGWSYSRNQSTIKDQKPFVKPVYYKDAPGLSTLEPQYAFIPSVYLDASPAVQRRLDRLEEKVNLLSKTRETNAPTDALLDASLQRVRFLESELAETQKALRAVLEQQSQLFNSLDHFKELKWKRKPSCW</sequence>
<feature type="coiled-coil region" evidence="6">
    <location>
        <begin position="555"/>
        <end position="582"/>
    </location>
</feature>
<dbReference type="InterPro" id="IPR011074">
    <property type="entry name" value="CRAL/TRIO_N_dom"/>
</dbReference>
<dbReference type="InterPro" id="IPR036273">
    <property type="entry name" value="CRAL/TRIO_N_dom_sf"/>
</dbReference>
<dbReference type="Gene3D" id="3.40.525.10">
    <property type="entry name" value="CRAL-TRIO lipid binding domain"/>
    <property type="match status" value="1"/>
</dbReference>
<dbReference type="Gene3D" id="1.10.8.20">
    <property type="entry name" value="N-terminal domain of phosphatidylinositol transfer protein sec14p"/>
    <property type="match status" value="1"/>
</dbReference>
<accession>A0A9D4U2V3</accession>
<evidence type="ECO:0000256" key="3">
    <source>
        <dbReference type="ARBA" id="ARBA00022927"/>
    </source>
</evidence>
<keyword evidence="4" id="KW-0333">Golgi apparatus</keyword>
<dbReference type="SUPFAM" id="SSF46938">
    <property type="entry name" value="CRAL/TRIO N-terminal domain"/>
    <property type="match status" value="1"/>
</dbReference>
<dbReference type="PANTHER" id="PTHR45657:SF1">
    <property type="entry name" value="CRAL-TRIO DOMAIN-CONTAINING PROTEIN YKL091C-RELATED"/>
    <property type="match status" value="1"/>
</dbReference>
<dbReference type="PANTHER" id="PTHR45657">
    <property type="entry name" value="CRAL-TRIO DOMAIN-CONTAINING PROTEIN YKL091C-RELATED"/>
    <property type="match status" value="1"/>
</dbReference>
<dbReference type="SMART" id="SM01100">
    <property type="entry name" value="CRAL_TRIO_N"/>
    <property type="match status" value="1"/>
</dbReference>
<evidence type="ECO:0000256" key="2">
    <source>
        <dbReference type="ARBA" id="ARBA00004395"/>
    </source>
</evidence>
<dbReference type="Proteomes" id="UP000886520">
    <property type="component" value="Chromosome 24"/>
</dbReference>
<dbReference type="InterPro" id="IPR051026">
    <property type="entry name" value="PI/PC_transfer"/>
</dbReference>
<dbReference type="GO" id="GO:0005886">
    <property type="term" value="C:plasma membrane"/>
    <property type="evidence" value="ECO:0007669"/>
    <property type="project" value="UniProtKB-SubCell"/>
</dbReference>
<keyword evidence="8" id="KW-0472">Membrane</keyword>
<evidence type="ECO:0000256" key="6">
    <source>
        <dbReference type="SAM" id="Coils"/>
    </source>
</evidence>
<protein>
    <recommendedName>
        <fullName evidence="9">CRAL-TRIO domain-containing protein</fullName>
    </recommendedName>
</protein>
<comment type="caution">
    <text evidence="10">The sequence shown here is derived from an EMBL/GenBank/DDBJ whole genome shotgun (WGS) entry which is preliminary data.</text>
</comment>
<keyword evidence="6" id="KW-0175">Coiled coil</keyword>
<evidence type="ECO:0000256" key="8">
    <source>
        <dbReference type="SAM" id="Phobius"/>
    </source>
</evidence>
<dbReference type="GO" id="GO:0000139">
    <property type="term" value="C:Golgi membrane"/>
    <property type="evidence" value="ECO:0007669"/>
    <property type="project" value="UniProtKB-SubCell"/>
</dbReference>
<dbReference type="EMBL" id="JABFUD020000024">
    <property type="protein sequence ID" value="KAI5060772.1"/>
    <property type="molecule type" value="Genomic_DNA"/>
</dbReference>